<protein>
    <submittedName>
        <fullName evidence="1">Uncharacterized protein</fullName>
    </submittedName>
</protein>
<keyword evidence="2" id="KW-1185">Reference proteome</keyword>
<dbReference type="STRING" id="1862672.BO225_02435"/>
<gene>
    <name evidence="1" type="ORF">BO225_02435</name>
</gene>
<proteinExistence type="predicted"/>
<sequence>MKKITRAELIERSNKSHPYPVGDEALQSYYHFFEQYSSIHEVRVLVTLMKLNEVDFEGHRLVIFDTSKLQRAYQEMGEVIPEEFAKFLFEQ</sequence>
<name>A0A1U7NQ09_9FIRM</name>
<dbReference type="OrthoDB" id="3035099at2"/>
<dbReference type="RefSeq" id="WP_076340691.1">
    <property type="nucleotide sequence ID" value="NZ_CAPDDE010000016.1"/>
</dbReference>
<dbReference type="AlphaFoldDB" id="A0A1U7NQ09"/>
<dbReference type="GeneID" id="78274805"/>
<accession>A0A1U7NQ09</accession>
<evidence type="ECO:0000313" key="1">
    <source>
        <dbReference type="EMBL" id="OLU47718.1"/>
    </source>
</evidence>
<comment type="caution">
    <text evidence="1">The sequence shown here is derived from an EMBL/GenBank/DDBJ whole genome shotgun (WGS) entry which is preliminary data.</text>
</comment>
<evidence type="ECO:0000313" key="2">
    <source>
        <dbReference type="Proteomes" id="UP000186705"/>
    </source>
</evidence>
<dbReference type="EMBL" id="MPKA01000044">
    <property type="protein sequence ID" value="OLU47718.1"/>
    <property type="molecule type" value="Genomic_DNA"/>
</dbReference>
<organism evidence="1 2">
    <name type="scientific">Dubosiella newyorkensis</name>
    <dbReference type="NCBI Taxonomy" id="1862672"/>
    <lineage>
        <taxon>Bacteria</taxon>
        <taxon>Bacillati</taxon>
        <taxon>Bacillota</taxon>
        <taxon>Erysipelotrichia</taxon>
        <taxon>Erysipelotrichales</taxon>
        <taxon>Erysipelotrichaceae</taxon>
        <taxon>Dubosiella</taxon>
    </lineage>
</organism>
<reference evidence="1 2" key="1">
    <citation type="submission" date="2016-11" db="EMBL/GenBank/DDBJ databases">
        <title>Description of two novel members of the family Erysipelotrichaceae: Ileibacterium lipovorans gen. nov., sp. nov. and Dubosiella newyorkensis, gen. nov., sp. nov.</title>
        <authorList>
            <person name="Cox L.M."/>
            <person name="Sohn J."/>
            <person name="Tyrrell K.L."/>
            <person name="Citron D.M."/>
            <person name="Lawson P.A."/>
            <person name="Patel N.B."/>
            <person name="Iizumi T."/>
            <person name="Perez-Perez G.I."/>
            <person name="Goldstein E.J."/>
            <person name="Blaser M.J."/>
        </authorList>
    </citation>
    <scope>NUCLEOTIDE SEQUENCE [LARGE SCALE GENOMIC DNA]</scope>
    <source>
        <strain evidence="1 2">NYU-BL-A4</strain>
    </source>
</reference>
<dbReference type="Proteomes" id="UP000186705">
    <property type="component" value="Unassembled WGS sequence"/>
</dbReference>